<dbReference type="InterPro" id="IPR000980">
    <property type="entry name" value="SH2"/>
</dbReference>
<dbReference type="PROSITE" id="PS50001">
    <property type="entry name" value="SH2"/>
    <property type="match status" value="1"/>
</dbReference>
<dbReference type="EnsemblMetazoa" id="CapteT223577">
    <property type="protein sequence ID" value="CapteP223577"/>
    <property type="gene ID" value="CapteG223577"/>
</dbReference>
<keyword evidence="7 13" id="KW-0805">Transcription regulation</keyword>
<keyword evidence="18" id="KW-1185">Reference proteome</keyword>
<accession>R7UYT8</accession>
<evidence type="ECO:0000313" key="16">
    <source>
        <dbReference type="EMBL" id="ELU09097.1"/>
    </source>
</evidence>
<dbReference type="InterPro" id="IPR036860">
    <property type="entry name" value="SH2_dom_sf"/>
</dbReference>
<dbReference type="Proteomes" id="UP000014760">
    <property type="component" value="Unassembled WGS sequence"/>
</dbReference>
<reference evidence="16 18" key="2">
    <citation type="journal article" date="2013" name="Nature">
        <title>Insights into bilaterian evolution from three spiralian genomes.</title>
        <authorList>
            <person name="Simakov O."/>
            <person name="Marletaz F."/>
            <person name="Cho S.J."/>
            <person name="Edsinger-Gonzales E."/>
            <person name="Havlak P."/>
            <person name="Hellsten U."/>
            <person name="Kuo D.H."/>
            <person name="Larsson T."/>
            <person name="Lv J."/>
            <person name="Arendt D."/>
            <person name="Savage R."/>
            <person name="Osoegawa K."/>
            <person name="de Jong P."/>
            <person name="Grimwood J."/>
            <person name="Chapman J.A."/>
            <person name="Shapiro H."/>
            <person name="Aerts A."/>
            <person name="Otillar R.P."/>
            <person name="Terry A.Y."/>
            <person name="Boore J.L."/>
            <person name="Grigoriev I.V."/>
            <person name="Lindberg D.R."/>
            <person name="Seaver E.C."/>
            <person name="Weisblat D.A."/>
            <person name="Putnam N.H."/>
            <person name="Rokhsar D.S."/>
        </authorList>
    </citation>
    <scope>NUCLEOTIDE SEQUENCE</scope>
    <source>
        <strain evidence="16 18">I ESC-2004</strain>
    </source>
</reference>
<dbReference type="Gene3D" id="1.10.238.10">
    <property type="entry name" value="EF-hand"/>
    <property type="match status" value="1"/>
</dbReference>
<keyword evidence="9 13" id="KW-0010">Activator</keyword>
<dbReference type="CDD" id="cd16855">
    <property type="entry name" value="STAT5_CCD"/>
    <property type="match status" value="1"/>
</dbReference>
<evidence type="ECO:0000256" key="3">
    <source>
        <dbReference type="ARBA" id="ARBA00005586"/>
    </source>
</evidence>
<proteinExistence type="inferred from homology"/>
<dbReference type="GO" id="GO:0001228">
    <property type="term" value="F:DNA-binding transcription activator activity, RNA polymerase II-specific"/>
    <property type="evidence" value="ECO:0007669"/>
    <property type="project" value="UniProtKB-ARBA"/>
</dbReference>
<name>R7UYT8_CAPTE</name>
<dbReference type="FunFam" id="2.60.40.630:FF:000003">
    <property type="entry name" value="Signal transducer and transcription activator 6"/>
    <property type="match status" value="1"/>
</dbReference>
<dbReference type="CDD" id="cd09919">
    <property type="entry name" value="SH2_STAT_family"/>
    <property type="match status" value="1"/>
</dbReference>
<dbReference type="InterPro" id="IPR013800">
    <property type="entry name" value="STAT_TF_alpha"/>
</dbReference>
<gene>
    <name evidence="16" type="ORF">CAPTEDRAFT_223577</name>
</gene>
<dbReference type="GO" id="GO:0005634">
    <property type="term" value="C:nucleus"/>
    <property type="evidence" value="ECO:0007669"/>
    <property type="project" value="UniProtKB-SubCell"/>
</dbReference>
<dbReference type="Pfam" id="PF02864">
    <property type="entry name" value="STAT_bind"/>
    <property type="match status" value="1"/>
</dbReference>
<dbReference type="Pfam" id="PF21354">
    <property type="entry name" value="STAT_linker"/>
    <property type="match status" value="1"/>
</dbReference>
<evidence type="ECO:0000256" key="8">
    <source>
        <dbReference type="ARBA" id="ARBA00023125"/>
    </source>
</evidence>
<evidence type="ECO:0000256" key="14">
    <source>
        <dbReference type="SAM" id="MobiDB-lite"/>
    </source>
</evidence>
<dbReference type="SUPFAM" id="SSF55550">
    <property type="entry name" value="SH2 domain"/>
    <property type="match status" value="1"/>
</dbReference>
<dbReference type="GO" id="GO:0000977">
    <property type="term" value="F:RNA polymerase II transcription regulatory region sequence-specific DNA binding"/>
    <property type="evidence" value="ECO:0007669"/>
    <property type="project" value="UniProtKB-ARBA"/>
</dbReference>
<dbReference type="Gene3D" id="3.30.505.10">
    <property type="entry name" value="SH2 domain"/>
    <property type="match status" value="1"/>
</dbReference>
<evidence type="ECO:0000256" key="13">
    <source>
        <dbReference type="RuleBase" id="RU046415"/>
    </source>
</evidence>
<feature type="domain" description="SH2" evidence="15">
    <location>
        <begin position="574"/>
        <end position="664"/>
    </location>
</feature>
<keyword evidence="11 13" id="KW-0539">Nucleus</keyword>
<keyword evidence="8 13" id="KW-0238">DNA-binding</keyword>
<evidence type="ECO:0000256" key="10">
    <source>
        <dbReference type="ARBA" id="ARBA00023163"/>
    </source>
</evidence>
<dbReference type="SUPFAM" id="SSF49417">
    <property type="entry name" value="p53-like transcription factors"/>
    <property type="match status" value="1"/>
</dbReference>
<evidence type="ECO:0000256" key="12">
    <source>
        <dbReference type="PROSITE-ProRule" id="PRU00191"/>
    </source>
</evidence>
<dbReference type="Gene3D" id="1.20.1050.20">
    <property type="entry name" value="STAT transcription factor, all-alpha domain"/>
    <property type="match status" value="1"/>
</dbReference>
<evidence type="ECO:0000256" key="9">
    <source>
        <dbReference type="ARBA" id="ARBA00023159"/>
    </source>
</evidence>
<dbReference type="Gene3D" id="1.10.532.10">
    <property type="entry name" value="STAT transcription factor, N-terminal domain"/>
    <property type="match status" value="1"/>
</dbReference>
<evidence type="ECO:0000259" key="15">
    <source>
        <dbReference type="PROSITE" id="PS50001"/>
    </source>
</evidence>
<dbReference type="GO" id="GO:0007166">
    <property type="term" value="P:cell surface receptor signaling pathway"/>
    <property type="evidence" value="ECO:0007669"/>
    <property type="project" value="UniProtKB-ARBA"/>
</dbReference>
<evidence type="ECO:0000313" key="18">
    <source>
        <dbReference type="Proteomes" id="UP000014760"/>
    </source>
</evidence>
<comment type="subcellular location">
    <subcellularLocation>
        <location evidence="2 13">Cytoplasm</location>
    </subcellularLocation>
    <subcellularLocation>
        <location evidence="1 13">Nucleus</location>
    </subcellularLocation>
</comment>
<dbReference type="EMBL" id="AMQN01006518">
    <property type="status" value="NOT_ANNOTATED_CDS"/>
    <property type="molecule type" value="Genomic_DNA"/>
</dbReference>
<keyword evidence="6 12" id="KW-0727">SH2 domain</keyword>
<feature type="compositionally biased region" description="Polar residues" evidence="14">
    <location>
        <begin position="722"/>
        <end position="742"/>
    </location>
</feature>
<dbReference type="InterPro" id="IPR036535">
    <property type="entry name" value="STAT_N_sf"/>
</dbReference>
<keyword evidence="5 13" id="KW-0597">Phosphoprotein</keyword>
<dbReference type="Gene3D" id="2.60.40.630">
    <property type="entry name" value="STAT transcription factor, DNA-binding domain"/>
    <property type="match status" value="1"/>
</dbReference>
<sequence length="800" mass="91499">MALWASVQQLKGEAMSTVQSVYGSHFPIEVRHFFAQWMEQQPWNEVDEDNSEHEQRAIGLRDMLIQLMEEKATELSTIEDMFLTRLKLQETTQQFKIMYGNHPMNLVRVVKNCLATETRMIQQTEQQSGDKQGANMHASIMQQFEFLFGKTQETENELRQSQHKQESFVIQYQESFRIEAQLNQLTKVEGPIEAKQRLQQEKEAIAAKLSGAARELLFDRVSLLQKFKENCNNLRALQSHILDDQLIFWKRQQQLAGNGAPFEASLETLQQWCEKLAELVWRNYQQLGQMNQLFTHLPIDLPPEQKDVLPFLTESIYKLLETLITSTFVIEKQPTQVLKKDSRFTATARSLIGSRLNLHMTLPQVTATIVSEEQARAILNNDKNARRLTSGNILNNKGTMEYHQASGQLSITFRNLVLKTIRRAEKKGNETVTEEKFSILFQTVLTINSDLVYDAWTLSLPVVVIVHGNQNCNAQATILWDNQFADGGRLPFQVADKVTWQQLSQALNTPFTAECSMGLSRDNLLYLASKIFNTADDYSNHLVSWTQFNREPLPGRSFTFWEWFHSIQKLTKDWLQGPWKDRLILGFINKQVAEQWLMQSRLGTFMLRFSDSELGGISISLVNEDRNQPCGRAVTHLTPFKDSDLRIRGLGDRVNDLMQLVFLYPDIPKERAFQKYCTAASENPSYDSGYVKPDLTTTIPGLSKPAPHAIYDDPSSIPCGSFQANSPAPSDMNQMTSPQPQMKQELMSPGPPSNFNLMDDASDLIEFNMLDYNSEDIAEINVNELLSLNPQGLDFPRTDL</sequence>
<evidence type="ECO:0000256" key="11">
    <source>
        <dbReference type="ARBA" id="ARBA00023242"/>
    </source>
</evidence>
<evidence type="ECO:0000256" key="7">
    <source>
        <dbReference type="ARBA" id="ARBA00023015"/>
    </source>
</evidence>
<dbReference type="Pfam" id="PF01017">
    <property type="entry name" value="STAT_alpha"/>
    <property type="match status" value="1"/>
</dbReference>
<dbReference type="InterPro" id="IPR048988">
    <property type="entry name" value="STAT_linker"/>
</dbReference>
<comment type="similarity">
    <text evidence="3 13">Belongs to the transcription factor STAT family.</text>
</comment>
<dbReference type="InterPro" id="IPR001217">
    <property type="entry name" value="STAT"/>
</dbReference>
<dbReference type="InterPro" id="IPR012345">
    <property type="entry name" value="STAT_TF_DNA-bd_N"/>
</dbReference>
<dbReference type="FunCoup" id="R7UYT8">
    <property type="interactions" value="837"/>
</dbReference>
<feature type="region of interest" description="Disordered" evidence="14">
    <location>
        <begin position="714"/>
        <end position="747"/>
    </location>
</feature>
<keyword evidence="10 13" id="KW-0804">Transcription</keyword>
<evidence type="ECO:0000313" key="17">
    <source>
        <dbReference type="EnsemblMetazoa" id="CapteP223577"/>
    </source>
</evidence>
<evidence type="ECO:0000256" key="5">
    <source>
        <dbReference type="ARBA" id="ARBA00022553"/>
    </source>
</evidence>
<dbReference type="AlphaFoldDB" id="R7UYT8"/>
<reference evidence="17" key="3">
    <citation type="submission" date="2015-06" db="UniProtKB">
        <authorList>
            <consortium name="EnsemblMetazoa"/>
        </authorList>
    </citation>
    <scope>IDENTIFICATION</scope>
</reference>
<dbReference type="InterPro" id="IPR013799">
    <property type="entry name" value="STAT_TF_prot_interaction"/>
</dbReference>
<protein>
    <recommendedName>
        <fullName evidence="13">Signal transducer and activator of transcription</fullName>
    </recommendedName>
</protein>
<evidence type="ECO:0000256" key="1">
    <source>
        <dbReference type="ARBA" id="ARBA00004123"/>
    </source>
</evidence>
<dbReference type="GO" id="GO:0005737">
    <property type="term" value="C:cytoplasm"/>
    <property type="evidence" value="ECO:0007669"/>
    <property type="project" value="UniProtKB-SubCell"/>
</dbReference>
<evidence type="ECO:0000256" key="6">
    <source>
        <dbReference type="ARBA" id="ARBA00022999"/>
    </source>
</evidence>
<dbReference type="InterPro" id="IPR013801">
    <property type="entry name" value="STAT_TF_DNA-bd"/>
</dbReference>
<dbReference type="PANTHER" id="PTHR11801">
    <property type="entry name" value="SIGNAL TRANSDUCER AND ACTIVATOR OF TRANSCRIPTION"/>
    <property type="match status" value="1"/>
</dbReference>
<reference evidence="18" key="1">
    <citation type="submission" date="2012-12" db="EMBL/GenBank/DDBJ databases">
        <authorList>
            <person name="Hellsten U."/>
            <person name="Grimwood J."/>
            <person name="Chapman J.A."/>
            <person name="Shapiro H."/>
            <person name="Aerts A."/>
            <person name="Otillar R.P."/>
            <person name="Terry A.Y."/>
            <person name="Boore J.L."/>
            <person name="Simakov O."/>
            <person name="Marletaz F."/>
            <person name="Cho S.-J."/>
            <person name="Edsinger-Gonzales E."/>
            <person name="Havlak P."/>
            <person name="Kuo D.-H."/>
            <person name="Larsson T."/>
            <person name="Lv J."/>
            <person name="Arendt D."/>
            <person name="Savage R."/>
            <person name="Osoegawa K."/>
            <person name="de Jong P."/>
            <person name="Lindberg D.R."/>
            <person name="Seaver E.C."/>
            <person name="Weisblat D.A."/>
            <person name="Putnam N.H."/>
            <person name="Grigoriev I.V."/>
            <person name="Rokhsar D.S."/>
        </authorList>
    </citation>
    <scope>NUCLEOTIDE SEQUENCE</scope>
    <source>
        <strain evidence="18">I ESC-2004</strain>
    </source>
</reference>
<evidence type="ECO:0000256" key="4">
    <source>
        <dbReference type="ARBA" id="ARBA00022490"/>
    </source>
</evidence>
<dbReference type="FunFam" id="1.10.238.10:FF:000029">
    <property type="entry name" value="Signal transducer and transcription activator 6"/>
    <property type="match status" value="1"/>
</dbReference>
<dbReference type="InterPro" id="IPR008967">
    <property type="entry name" value="p53-like_TF_DNA-bd_sf"/>
</dbReference>
<dbReference type="HOGENOM" id="CLU_014189_2_2_1"/>
<organism evidence="16">
    <name type="scientific">Capitella teleta</name>
    <name type="common">Polychaete worm</name>
    <dbReference type="NCBI Taxonomy" id="283909"/>
    <lineage>
        <taxon>Eukaryota</taxon>
        <taxon>Metazoa</taxon>
        <taxon>Spiralia</taxon>
        <taxon>Lophotrochozoa</taxon>
        <taxon>Annelida</taxon>
        <taxon>Polychaeta</taxon>
        <taxon>Sedentaria</taxon>
        <taxon>Scolecida</taxon>
        <taxon>Capitellidae</taxon>
        <taxon>Capitella</taxon>
    </lineage>
</organism>
<dbReference type="InterPro" id="IPR046994">
    <property type="entry name" value="STAT5_CC"/>
</dbReference>
<dbReference type="SUPFAM" id="SSF47655">
    <property type="entry name" value="STAT"/>
    <property type="match status" value="1"/>
</dbReference>
<dbReference type="Pfam" id="PF00017">
    <property type="entry name" value="SH2"/>
    <property type="match status" value="1"/>
</dbReference>
<evidence type="ECO:0000256" key="2">
    <source>
        <dbReference type="ARBA" id="ARBA00004496"/>
    </source>
</evidence>
<dbReference type="OrthoDB" id="19300at2759"/>
<dbReference type="STRING" id="283909.R7UYT8"/>
<keyword evidence="4 13" id="KW-0963">Cytoplasm</keyword>
<dbReference type="EMBL" id="KB298546">
    <property type="protein sequence ID" value="ELU09097.1"/>
    <property type="molecule type" value="Genomic_DNA"/>
</dbReference>
<dbReference type="SMART" id="SM00964">
    <property type="entry name" value="STAT_int"/>
    <property type="match status" value="1"/>
</dbReference>
<dbReference type="Pfam" id="PF02865">
    <property type="entry name" value="STAT_int"/>
    <property type="match status" value="1"/>
</dbReference>
<dbReference type="InterPro" id="IPR015988">
    <property type="entry name" value="STAT_TF_CC"/>
</dbReference>
<dbReference type="SUPFAM" id="SSF48092">
    <property type="entry name" value="Transcription factor STAT-4 N-domain"/>
    <property type="match status" value="1"/>
</dbReference>
<dbReference type="OMA" id="WIEEKMW"/>
<dbReference type="FunFam" id="1.10.532.10:FF:000002">
    <property type="entry name" value="Signal transducer and activator of transcription"/>
    <property type="match status" value="1"/>
</dbReference>